<dbReference type="Proteomes" id="UP000235145">
    <property type="component" value="Unassembled WGS sequence"/>
</dbReference>
<organism evidence="1 2">
    <name type="scientific">Lactuca sativa</name>
    <name type="common">Garden lettuce</name>
    <dbReference type="NCBI Taxonomy" id="4236"/>
    <lineage>
        <taxon>Eukaryota</taxon>
        <taxon>Viridiplantae</taxon>
        <taxon>Streptophyta</taxon>
        <taxon>Embryophyta</taxon>
        <taxon>Tracheophyta</taxon>
        <taxon>Spermatophyta</taxon>
        <taxon>Magnoliopsida</taxon>
        <taxon>eudicotyledons</taxon>
        <taxon>Gunneridae</taxon>
        <taxon>Pentapetalae</taxon>
        <taxon>asterids</taxon>
        <taxon>campanulids</taxon>
        <taxon>Asterales</taxon>
        <taxon>Asteraceae</taxon>
        <taxon>Cichorioideae</taxon>
        <taxon>Cichorieae</taxon>
        <taxon>Lactucinae</taxon>
        <taxon>Lactuca</taxon>
    </lineage>
</organism>
<protein>
    <submittedName>
        <fullName evidence="1">Uncharacterized protein</fullName>
    </submittedName>
</protein>
<dbReference type="EMBL" id="NBSK02000004">
    <property type="protein sequence ID" value="KAJ0210651.1"/>
    <property type="molecule type" value="Genomic_DNA"/>
</dbReference>
<name>A0A9R1XF77_LACSA</name>
<reference evidence="1 2" key="1">
    <citation type="journal article" date="2017" name="Nat. Commun.">
        <title>Genome assembly with in vitro proximity ligation data and whole-genome triplication in lettuce.</title>
        <authorList>
            <person name="Reyes-Chin-Wo S."/>
            <person name="Wang Z."/>
            <person name="Yang X."/>
            <person name="Kozik A."/>
            <person name="Arikit S."/>
            <person name="Song C."/>
            <person name="Xia L."/>
            <person name="Froenicke L."/>
            <person name="Lavelle D.O."/>
            <person name="Truco M.J."/>
            <person name="Xia R."/>
            <person name="Zhu S."/>
            <person name="Xu C."/>
            <person name="Xu H."/>
            <person name="Xu X."/>
            <person name="Cox K."/>
            <person name="Korf I."/>
            <person name="Meyers B.C."/>
            <person name="Michelmore R.W."/>
        </authorList>
    </citation>
    <scope>NUCLEOTIDE SEQUENCE [LARGE SCALE GENOMIC DNA]</scope>
    <source>
        <strain evidence="2">cv. Salinas</strain>
        <tissue evidence="1">Seedlings</tissue>
    </source>
</reference>
<accession>A0A9R1XF77</accession>
<evidence type="ECO:0000313" key="1">
    <source>
        <dbReference type="EMBL" id="KAJ0210651.1"/>
    </source>
</evidence>
<comment type="caution">
    <text evidence="1">The sequence shown here is derived from an EMBL/GenBank/DDBJ whole genome shotgun (WGS) entry which is preliminary data.</text>
</comment>
<sequence>MRVITLMYKKKECALDEALSEAPPSNATTTVRVEYEKHINESNEVNFETLGAIDMANQLKEMFQEQAGQERSDTIKSFMGCKVHEGAITSELATNIIANLLTSSYLQFILNFDMNNLKKTNMELHDMLKTPKTNMAKPRTPAPLLLYWLLGREMSRRRNPITPTVNVRASLGHLIQP</sequence>
<proteinExistence type="predicted"/>
<dbReference type="AlphaFoldDB" id="A0A9R1XF77"/>
<keyword evidence="2" id="KW-1185">Reference proteome</keyword>
<gene>
    <name evidence="1" type="ORF">LSAT_V11C400225070</name>
</gene>
<evidence type="ECO:0000313" key="2">
    <source>
        <dbReference type="Proteomes" id="UP000235145"/>
    </source>
</evidence>